<keyword evidence="1" id="KW-0472">Membrane</keyword>
<evidence type="ECO:0000313" key="4">
    <source>
        <dbReference type="Proteomes" id="UP000236736"/>
    </source>
</evidence>
<proteinExistence type="predicted"/>
<organism evidence="3 4">
    <name type="scientific">Algoriphagus boritolerans DSM 17298 = JCM 18970</name>
    <dbReference type="NCBI Taxonomy" id="1120964"/>
    <lineage>
        <taxon>Bacteria</taxon>
        <taxon>Pseudomonadati</taxon>
        <taxon>Bacteroidota</taxon>
        <taxon>Cytophagia</taxon>
        <taxon>Cytophagales</taxon>
        <taxon>Cyclobacteriaceae</taxon>
        <taxon>Algoriphagus</taxon>
    </lineage>
</organism>
<reference evidence="4" key="1">
    <citation type="submission" date="2016-10" db="EMBL/GenBank/DDBJ databases">
        <authorList>
            <person name="Varghese N."/>
            <person name="Submissions S."/>
        </authorList>
    </citation>
    <scope>NUCLEOTIDE SEQUENCE [LARGE SCALE GENOMIC DNA]</scope>
    <source>
        <strain evidence="4">DSM 17298</strain>
    </source>
</reference>
<dbReference type="AlphaFoldDB" id="A0A1H5SC88"/>
<gene>
    <name evidence="3" type="ORF">SAMN03080598_00382</name>
</gene>
<dbReference type="Pfam" id="PF00535">
    <property type="entry name" value="Glycos_transf_2"/>
    <property type="match status" value="1"/>
</dbReference>
<dbReference type="SUPFAM" id="SSF53448">
    <property type="entry name" value="Nucleotide-diphospho-sugar transferases"/>
    <property type="match status" value="1"/>
</dbReference>
<keyword evidence="4" id="KW-1185">Reference proteome</keyword>
<keyword evidence="3" id="KW-0808">Transferase</keyword>
<dbReference type="InterPro" id="IPR029044">
    <property type="entry name" value="Nucleotide-diphossugar_trans"/>
</dbReference>
<keyword evidence="1" id="KW-0812">Transmembrane</keyword>
<dbReference type="PANTHER" id="PTHR22916:SF3">
    <property type="entry name" value="UDP-GLCNAC:BETAGAL BETA-1,3-N-ACETYLGLUCOSAMINYLTRANSFERASE-LIKE PROTEIN 1"/>
    <property type="match status" value="1"/>
</dbReference>
<dbReference type="PANTHER" id="PTHR22916">
    <property type="entry name" value="GLYCOSYLTRANSFERASE"/>
    <property type="match status" value="1"/>
</dbReference>
<dbReference type="Proteomes" id="UP000236736">
    <property type="component" value="Unassembled WGS sequence"/>
</dbReference>
<sequence>MMVSVIVPCYNSEIWLPNCINSVLEQSYYNWELILINDGSSDSTLDLCKTYSNLDTRIKFVDQTNQGVVVARYNGFLASSGKIILFLDSDDKFKPQAFELVARVMDSNNYDLLRFGFDYCDHNWNSLRRNFPDISGTVNQRKLMLELEDPLKNYSSPSIWDKAYTRNLAEKVFSLTKDIRIRHSEDMLFSLTALILSQNTLFIQNSLYLYLQRPGSMIHSLNRTSISDKELYIKSLKKLTNELPKGFRKRMDDLVNKESNEAIVYILANASLYSKNYIYLCQLISSLRKSFIYQEHVFGKSWRLKYIFRDLLFYIPFIFSFLLLTRAFVLKKILNN</sequence>
<protein>
    <submittedName>
        <fullName evidence="3">Glycosyl transferase family 2</fullName>
    </submittedName>
</protein>
<evidence type="ECO:0000256" key="1">
    <source>
        <dbReference type="SAM" id="Phobius"/>
    </source>
</evidence>
<dbReference type="STRING" id="1120964.GCA_001313265_02319"/>
<accession>A0A1H5SC88</accession>
<dbReference type="EMBL" id="FNVR01000001">
    <property type="protein sequence ID" value="SEF48145.1"/>
    <property type="molecule type" value="Genomic_DNA"/>
</dbReference>
<feature type="domain" description="Glycosyltransferase 2-like" evidence="2">
    <location>
        <begin position="4"/>
        <end position="131"/>
    </location>
</feature>
<name>A0A1H5SC88_9BACT</name>
<dbReference type="InterPro" id="IPR001173">
    <property type="entry name" value="Glyco_trans_2-like"/>
</dbReference>
<dbReference type="Gene3D" id="3.90.550.10">
    <property type="entry name" value="Spore Coat Polysaccharide Biosynthesis Protein SpsA, Chain A"/>
    <property type="match status" value="1"/>
</dbReference>
<dbReference type="CDD" id="cd00761">
    <property type="entry name" value="Glyco_tranf_GTA_type"/>
    <property type="match status" value="1"/>
</dbReference>
<dbReference type="GO" id="GO:0016758">
    <property type="term" value="F:hexosyltransferase activity"/>
    <property type="evidence" value="ECO:0007669"/>
    <property type="project" value="UniProtKB-ARBA"/>
</dbReference>
<evidence type="ECO:0000313" key="3">
    <source>
        <dbReference type="EMBL" id="SEF48145.1"/>
    </source>
</evidence>
<dbReference type="OrthoDB" id="6307329at2"/>
<evidence type="ECO:0000259" key="2">
    <source>
        <dbReference type="Pfam" id="PF00535"/>
    </source>
</evidence>
<feature type="transmembrane region" description="Helical" evidence="1">
    <location>
        <begin position="311"/>
        <end position="329"/>
    </location>
</feature>
<keyword evidence="1" id="KW-1133">Transmembrane helix</keyword>